<accession>A0AA88Y6M0</accession>
<dbReference type="EMBL" id="VSWD01000007">
    <property type="protein sequence ID" value="KAK3098916.1"/>
    <property type="molecule type" value="Genomic_DNA"/>
</dbReference>
<proteinExistence type="predicted"/>
<evidence type="ECO:0000313" key="1">
    <source>
        <dbReference type="EMBL" id="KAK3098916.1"/>
    </source>
</evidence>
<gene>
    <name evidence="1" type="ORF">FSP39_024265</name>
</gene>
<sequence>MATDREFITVGYYVDKHNQRMRLDSYGIPKEDKFAYTETGEPYEYACAQIGSPLYVFIYHYNIGKELNIFPIPDPPYKHCSVQNISNTFPPSPILENLMFVERTHDNVTVYDHWRSEYFLFTMDYFFHVSNGLPYKLFVNSDEHQFLSIETGDLNSKIFLPPEGVDCYYA</sequence>
<keyword evidence="2" id="KW-1185">Reference proteome</keyword>
<organism evidence="1 2">
    <name type="scientific">Pinctada imbricata</name>
    <name type="common">Atlantic pearl-oyster</name>
    <name type="synonym">Pinctada martensii</name>
    <dbReference type="NCBI Taxonomy" id="66713"/>
    <lineage>
        <taxon>Eukaryota</taxon>
        <taxon>Metazoa</taxon>
        <taxon>Spiralia</taxon>
        <taxon>Lophotrochozoa</taxon>
        <taxon>Mollusca</taxon>
        <taxon>Bivalvia</taxon>
        <taxon>Autobranchia</taxon>
        <taxon>Pteriomorphia</taxon>
        <taxon>Pterioida</taxon>
        <taxon>Pterioidea</taxon>
        <taxon>Pteriidae</taxon>
        <taxon>Pinctada</taxon>
    </lineage>
</organism>
<name>A0AA88Y6M0_PINIB</name>
<dbReference type="Proteomes" id="UP001186944">
    <property type="component" value="Unassembled WGS sequence"/>
</dbReference>
<protein>
    <submittedName>
        <fullName evidence="1">Uncharacterized protein</fullName>
    </submittedName>
</protein>
<comment type="caution">
    <text evidence="1">The sequence shown here is derived from an EMBL/GenBank/DDBJ whole genome shotgun (WGS) entry which is preliminary data.</text>
</comment>
<evidence type="ECO:0000313" key="2">
    <source>
        <dbReference type="Proteomes" id="UP001186944"/>
    </source>
</evidence>
<dbReference type="AlphaFoldDB" id="A0AA88Y6M0"/>
<reference evidence="1" key="1">
    <citation type="submission" date="2019-08" db="EMBL/GenBank/DDBJ databases">
        <title>The improved chromosome-level genome for the pearl oyster Pinctada fucata martensii using PacBio sequencing and Hi-C.</title>
        <authorList>
            <person name="Zheng Z."/>
        </authorList>
    </citation>
    <scope>NUCLEOTIDE SEQUENCE</scope>
    <source>
        <strain evidence="1">ZZ-2019</strain>
        <tissue evidence="1">Adductor muscle</tissue>
    </source>
</reference>